<name>A0ACC2QG61_9NEOP</name>
<comment type="caution">
    <text evidence="1">The sequence shown here is derived from an EMBL/GenBank/DDBJ whole genome shotgun (WGS) entry which is preliminary data.</text>
</comment>
<dbReference type="EMBL" id="CM056793">
    <property type="protein sequence ID" value="KAJ8714964.1"/>
    <property type="molecule type" value="Genomic_DNA"/>
</dbReference>
<accession>A0ACC2QG61</accession>
<organism evidence="1 2">
    <name type="scientific">Mythimna loreyi</name>
    <dbReference type="NCBI Taxonomy" id="667449"/>
    <lineage>
        <taxon>Eukaryota</taxon>
        <taxon>Metazoa</taxon>
        <taxon>Ecdysozoa</taxon>
        <taxon>Arthropoda</taxon>
        <taxon>Hexapoda</taxon>
        <taxon>Insecta</taxon>
        <taxon>Pterygota</taxon>
        <taxon>Neoptera</taxon>
        <taxon>Endopterygota</taxon>
        <taxon>Lepidoptera</taxon>
        <taxon>Glossata</taxon>
        <taxon>Ditrysia</taxon>
        <taxon>Noctuoidea</taxon>
        <taxon>Noctuidae</taxon>
        <taxon>Noctuinae</taxon>
        <taxon>Hadenini</taxon>
        <taxon>Mythimna</taxon>
    </lineage>
</organism>
<protein>
    <submittedName>
        <fullName evidence="1">Uncharacterized protein</fullName>
    </submittedName>
</protein>
<proteinExistence type="predicted"/>
<evidence type="ECO:0000313" key="2">
    <source>
        <dbReference type="Proteomes" id="UP001231649"/>
    </source>
</evidence>
<dbReference type="Proteomes" id="UP001231649">
    <property type="component" value="Chromosome 17"/>
</dbReference>
<evidence type="ECO:0000313" key="1">
    <source>
        <dbReference type="EMBL" id="KAJ8714964.1"/>
    </source>
</evidence>
<gene>
    <name evidence="1" type="ORF">PYW08_004945</name>
</gene>
<reference evidence="1" key="1">
    <citation type="submission" date="2023-03" db="EMBL/GenBank/DDBJ databases">
        <title>Chromosome-level genomes of two armyworms, Mythimna separata and Mythimna loreyi, provide insights into the biosynthesis and reception of sex pheromones.</title>
        <authorList>
            <person name="Zhao H."/>
        </authorList>
    </citation>
    <scope>NUCLEOTIDE SEQUENCE</scope>
    <source>
        <strain evidence="1">BeijingLab</strain>
    </source>
</reference>
<keyword evidence="2" id="KW-1185">Reference proteome</keyword>
<sequence>MAVLFATSLYPFTILFYSISYSLSIGRAEGASVGWSYGSNSGLGDNVFGFKAATPTFGDICKRFNFIRSQKLICLFCKGLDPACLMPSSTAQPLTTTTSTTELSTTVPSTTTAVPTTAPTTTPTTTTTTAAPAE</sequence>